<dbReference type="Pfam" id="PF00400">
    <property type="entry name" value="WD40"/>
    <property type="match status" value="1"/>
</dbReference>
<organism evidence="9 10">
    <name type="scientific">Plasmodium ovale curtisi</name>
    <dbReference type="NCBI Taxonomy" id="864141"/>
    <lineage>
        <taxon>Eukaryota</taxon>
        <taxon>Sar</taxon>
        <taxon>Alveolata</taxon>
        <taxon>Apicomplexa</taxon>
        <taxon>Aconoidasida</taxon>
        <taxon>Haemosporida</taxon>
        <taxon>Plasmodiidae</taxon>
        <taxon>Plasmodium</taxon>
        <taxon>Plasmodium (Plasmodium)</taxon>
    </lineage>
</organism>
<feature type="transmembrane region" description="Helical" evidence="7">
    <location>
        <begin position="367"/>
        <end position="390"/>
    </location>
</feature>
<name>A0A1A8W7P1_PLAOA</name>
<evidence type="ECO:0000256" key="3">
    <source>
        <dbReference type="ARBA" id="ARBA00022694"/>
    </source>
</evidence>
<dbReference type="GO" id="GO:0043527">
    <property type="term" value="C:tRNA methyltransferase complex"/>
    <property type="evidence" value="ECO:0007669"/>
    <property type="project" value="TreeGrafter"/>
</dbReference>
<dbReference type="SUPFAM" id="SSF50978">
    <property type="entry name" value="WD40 repeat-like"/>
    <property type="match status" value="1"/>
</dbReference>
<feature type="transmembrane region" description="Helical" evidence="7">
    <location>
        <begin position="411"/>
        <end position="430"/>
    </location>
</feature>
<dbReference type="GO" id="GO:0005829">
    <property type="term" value="C:cytosol"/>
    <property type="evidence" value="ECO:0007669"/>
    <property type="project" value="TreeGrafter"/>
</dbReference>
<evidence type="ECO:0000313" key="9">
    <source>
        <dbReference type="EMBL" id="SBS87704.1"/>
    </source>
</evidence>
<evidence type="ECO:0000256" key="2">
    <source>
        <dbReference type="ARBA" id="ARBA00022574"/>
    </source>
</evidence>
<dbReference type="InterPro" id="IPR015943">
    <property type="entry name" value="WD40/YVTN_repeat-like_dom_sf"/>
</dbReference>
<accession>A0A1A8W7P1</accession>
<dbReference type="GO" id="GO:0006400">
    <property type="term" value="P:tRNA modification"/>
    <property type="evidence" value="ECO:0007669"/>
    <property type="project" value="TreeGrafter"/>
</dbReference>
<keyword evidence="7" id="KW-0472">Membrane</keyword>
<evidence type="ECO:0000256" key="6">
    <source>
        <dbReference type="SAM" id="MobiDB-lite"/>
    </source>
</evidence>
<dbReference type="AlphaFoldDB" id="A0A1A8W7P1"/>
<feature type="signal peptide" evidence="8">
    <location>
        <begin position="1"/>
        <end position="20"/>
    </location>
</feature>
<keyword evidence="5" id="KW-0539">Nucleus</keyword>
<gene>
    <name evidence="9" type="ORF">POVCU2_0044030</name>
</gene>
<reference evidence="10" key="1">
    <citation type="submission" date="2016-05" db="EMBL/GenBank/DDBJ databases">
        <authorList>
            <person name="Naeem Raeece"/>
        </authorList>
    </citation>
    <scope>NUCLEOTIDE SEQUENCE [LARGE SCALE GENOMIC DNA]</scope>
</reference>
<dbReference type="PANTHER" id="PTHR16288:SF0">
    <property type="entry name" value="TRNA (GUANINE-N(7)-)-METHYLTRANSFERASE NON-CATALYTIC SUBUNIT WDR4"/>
    <property type="match status" value="1"/>
</dbReference>
<proteinExistence type="predicted"/>
<evidence type="ECO:0000256" key="1">
    <source>
        <dbReference type="ARBA" id="ARBA00004123"/>
    </source>
</evidence>
<keyword evidence="8" id="KW-0732">Signal</keyword>
<evidence type="ECO:0000313" key="10">
    <source>
        <dbReference type="Proteomes" id="UP000078560"/>
    </source>
</evidence>
<keyword evidence="7" id="KW-1133">Transmembrane helix</keyword>
<dbReference type="Proteomes" id="UP000078560">
    <property type="component" value="Unassembled WGS sequence"/>
</dbReference>
<feature type="chain" id="PRO_5008380870" evidence="8">
    <location>
        <begin position="21"/>
        <end position="595"/>
    </location>
</feature>
<dbReference type="SMART" id="SM00320">
    <property type="entry name" value="WD40"/>
    <property type="match status" value="3"/>
</dbReference>
<sequence>MIFISLLLCVVIHYFPNGKGAEKKKKKKNYRCGEGDANVGSSAEARPKMRARQLGPLDRLFGFSTPKSCYSERRHYPTPHPLLIINSDRYANKRRLSNPFNDAGGDYKSENVEEHEKKYIYPSIVNSPIMVHKDKVIYGFGNCLLVFNLKENNFIRKVEDHTCTVRSLDVNVQRKYFLTTGDDKMIMIYDDNWVLCKKIIHKKKIVKAYFLKYTNKVEEEKKIEILFIDKYGDVYVYDVSSFLSEDTESCAAVGINYIRKGNDNNESQKNDDKMIVKLSYLNDALNEIQEKDEDLFFMKDFEYVKQNYHQNVDNSKKKNHNEIEIHQKSTMNNNSDYFIQYNNINEMEKVKHKLKKHYYECFQNKKYIYPILTCNSTVISIYYDQNYLIIGDKDEKIRIIKNKKNNKIYNFYLNHTLFITSLVLINYFIFSSAGADGYLYLWNIKTRDIIDSLLLDFSFLLKNVKLNCIHTNLLPLSNNIQKFKLIITTLHFNEHTSCLYATVENLNGILIIPLILHKNSNCVAAFDKEKISFHYVKKDILSFILLRFNNENVLLYVDREEGNLHRLNFDNDNQPNGEVTTFSHSFFRGCGKMGN</sequence>
<dbReference type="Gene3D" id="2.130.10.10">
    <property type="entry name" value="YVTN repeat-like/Quinoprotein amine dehydrogenase"/>
    <property type="match status" value="1"/>
</dbReference>
<evidence type="ECO:0000256" key="5">
    <source>
        <dbReference type="ARBA" id="ARBA00023242"/>
    </source>
</evidence>
<dbReference type="InterPro" id="IPR001680">
    <property type="entry name" value="WD40_rpt"/>
</dbReference>
<evidence type="ECO:0000256" key="8">
    <source>
        <dbReference type="SAM" id="SignalP"/>
    </source>
</evidence>
<dbReference type="GO" id="GO:0005634">
    <property type="term" value="C:nucleus"/>
    <property type="evidence" value="ECO:0007669"/>
    <property type="project" value="UniProtKB-SubCell"/>
</dbReference>
<evidence type="ECO:0000256" key="7">
    <source>
        <dbReference type="SAM" id="Phobius"/>
    </source>
</evidence>
<comment type="subcellular location">
    <subcellularLocation>
        <location evidence="1">Nucleus</location>
    </subcellularLocation>
</comment>
<dbReference type="InterPro" id="IPR036322">
    <property type="entry name" value="WD40_repeat_dom_sf"/>
</dbReference>
<keyword evidence="3" id="KW-0819">tRNA processing</keyword>
<feature type="region of interest" description="Disordered" evidence="6">
    <location>
        <begin position="25"/>
        <end position="47"/>
    </location>
</feature>
<keyword evidence="2" id="KW-0853">WD repeat</keyword>
<dbReference type="PANTHER" id="PTHR16288">
    <property type="entry name" value="WD40 REPEAT PROTEIN 4"/>
    <property type="match status" value="1"/>
</dbReference>
<protein>
    <submittedName>
        <fullName evidence="9">Uncharacterized protein</fullName>
    </submittedName>
</protein>
<dbReference type="EMBL" id="FLQU01000592">
    <property type="protein sequence ID" value="SBS87704.1"/>
    <property type="molecule type" value="Genomic_DNA"/>
</dbReference>
<keyword evidence="4" id="KW-0677">Repeat</keyword>
<dbReference type="InterPro" id="IPR028884">
    <property type="entry name" value="Trm82"/>
</dbReference>
<evidence type="ECO:0000256" key="4">
    <source>
        <dbReference type="ARBA" id="ARBA00022737"/>
    </source>
</evidence>
<keyword evidence="7" id="KW-0812">Transmembrane</keyword>
<dbReference type="GO" id="GO:0036265">
    <property type="term" value="P:RNA (guanine-N7)-methylation"/>
    <property type="evidence" value="ECO:0007669"/>
    <property type="project" value="InterPro"/>
</dbReference>